<keyword evidence="2" id="KW-1185">Reference proteome</keyword>
<protein>
    <submittedName>
        <fullName evidence="1">Uncharacterized protein</fullName>
    </submittedName>
</protein>
<accession>A0ABR3GVT1</accession>
<comment type="caution">
    <text evidence="1">The sequence shown here is derived from an EMBL/GenBank/DDBJ whole genome shotgun (WGS) entry which is preliminary data.</text>
</comment>
<name>A0ABR3GVT1_9PEZI</name>
<dbReference type="Proteomes" id="UP001447188">
    <property type="component" value="Unassembled WGS sequence"/>
</dbReference>
<organism evidence="1 2">
    <name type="scientific">Discina gigas</name>
    <dbReference type="NCBI Taxonomy" id="1032678"/>
    <lineage>
        <taxon>Eukaryota</taxon>
        <taxon>Fungi</taxon>
        <taxon>Dikarya</taxon>
        <taxon>Ascomycota</taxon>
        <taxon>Pezizomycotina</taxon>
        <taxon>Pezizomycetes</taxon>
        <taxon>Pezizales</taxon>
        <taxon>Discinaceae</taxon>
        <taxon>Discina</taxon>
    </lineage>
</organism>
<reference evidence="1 2" key="1">
    <citation type="submission" date="2024-02" db="EMBL/GenBank/DDBJ databases">
        <title>Discinaceae phylogenomics.</title>
        <authorList>
            <person name="Dirks A.C."/>
            <person name="James T.Y."/>
        </authorList>
    </citation>
    <scope>NUCLEOTIDE SEQUENCE [LARGE SCALE GENOMIC DNA]</scope>
    <source>
        <strain evidence="1 2">ACD0624</strain>
    </source>
</reference>
<dbReference type="EMBL" id="JBBBZM010000007">
    <property type="protein sequence ID" value="KAL0639938.1"/>
    <property type="molecule type" value="Genomic_DNA"/>
</dbReference>
<sequence length="896" mass="99438">MALSILPKTYTYPSSLLQTSKWDRIKNSWLATAKVWTAPPQPESDSLILLVTALAQNVRRPKLDWLKAQRRTQQLLRLTTMLEKPALCFLLLQDDDLFQRLISSLNTPPTQGIFSAELVPLEATLLTTIACFQLCRTLYKLSEQVHVTRWQPWLHFTLPDLAPFVADHSYMNMTVHLTQLALSAAQALRELATYILRGSHALVYIAELSVIERVGLLLHVVVCREAHQELLEALQGLLSALCVTARGMEVVLTAYTATAGARWRRALCRVSTHQEAWVSGWGLLHYAFEVGLGADLPAGGDEHEWRVADARGVERPYEMFEVTTVCTRVYGAVLCESLSALGEAAAKFTMLEVLRLELGAEASRERKNRILGKMARLMSVLAGLCVWQYGREAVYIAGHHSESLDYLSRLASHIGPEFENYNPRWTSPESLDLYRAARIVEADLVTVGRAFEPLMTMHPDNDTQSTPQLLLLDDIQARLTNTRMQLTMLCDSVDKPDLLLDPEFVSHLETAVNAMATGSMHSALYVKMLFTTVIELRIMFSLPAFLSLALNGAAEAAYLAAAIIPPPPNYVPGGSSGLRTRKAPTYDIPLYKQGPPRIKDAPYRRRTIINNRSAMLRIVCSLTALLRRTVKHLYGNTDVGFTGIMNLGDLVHGDHILALEAAAPNPPAGPDRIWATYFAENCMPLGPKPVAEDPLAQWPVARVAMEALLNAHSIGADKAGLYNASLVELIQKICAHTIKMLLETTAAKTPKYLGRNGAFFLLAHIAADALIKHRISPLEANLQLANSIPGIHPIPDIPALTRLHTAFGVPKDNVRVPLPVLDIAEWVFVQGRGKPKVVKPVKSAMRASNAEVGWRSQMVVVHPRMESRQAAIRAYLDFHQKIMAENREEEESSDEE</sequence>
<evidence type="ECO:0000313" key="2">
    <source>
        <dbReference type="Proteomes" id="UP001447188"/>
    </source>
</evidence>
<gene>
    <name evidence="1" type="ORF">Q9L58_001030</name>
</gene>
<evidence type="ECO:0000313" key="1">
    <source>
        <dbReference type="EMBL" id="KAL0639938.1"/>
    </source>
</evidence>
<proteinExistence type="predicted"/>